<keyword evidence="1" id="KW-0472">Membrane</keyword>
<dbReference type="EMBL" id="JACJHX010000014">
    <property type="protein sequence ID" value="MBA9028398.1"/>
    <property type="molecule type" value="Genomic_DNA"/>
</dbReference>
<evidence type="ECO:0000256" key="1">
    <source>
        <dbReference type="SAM" id="Phobius"/>
    </source>
</evidence>
<proteinExistence type="predicted"/>
<organism evidence="2 3">
    <name type="scientific">Peribacillus huizhouensis</name>
    <dbReference type="NCBI Taxonomy" id="1501239"/>
    <lineage>
        <taxon>Bacteria</taxon>
        <taxon>Bacillati</taxon>
        <taxon>Bacillota</taxon>
        <taxon>Bacilli</taxon>
        <taxon>Bacillales</taxon>
        <taxon>Bacillaceae</taxon>
        <taxon>Peribacillus</taxon>
    </lineage>
</organism>
<gene>
    <name evidence="2" type="ORF">HNP81_003718</name>
</gene>
<dbReference type="Proteomes" id="UP000626697">
    <property type="component" value="Unassembled WGS sequence"/>
</dbReference>
<evidence type="ECO:0000313" key="2">
    <source>
        <dbReference type="EMBL" id="MBA9028398.1"/>
    </source>
</evidence>
<evidence type="ECO:0000313" key="3">
    <source>
        <dbReference type="Proteomes" id="UP000626697"/>
    </source>
</evidence>
<dbReference type="RefSeq" id="WP_028390089.1">
    <property type="nucleotide sequence ID" value="NZ_JACJHX010000014.1"/>
</dbReference>
<reference evidence="2 3" key="1">
    <citation type="submission" date="2020-08" db="EMBL/GenBank/DDBJ databases">
        <title>Genomic Encyclopedia of Type Strains, Phase IV (KMG-IV): sequencing the most valuable type-strain genomes for metagenomic binning, comparative biology and taxonomic classification.</title>
        <authorList>
            <person name="Goeker M."/>
        </authorList>
    </citation>
    <scope>NUCLEOTIDE SEQUENCE [LARGE SCALE GENOMIC DNA]</scope>
    <source>
        <strain evidence="2 3">DSM 105481</strain>
    </source>
</reference>
<keyword evidence="1" id="KW-0812">Transmembrane</keyword>
<feature type="transmembrane region" description="Helical" evidence="1">
    <location>
        <begin position="6"/>
        <end position="25"/>
    </location>
</feature>
<name>A0ABR6CTN3_9BACI</name>
<comment type="caution">
    <text evidence="2">The sequence shown here is derived from an EMBL/GenBank/DDBJ whole genome shotgun (WGS) entry which is preliminary data.</text>
</comment>
<accession>A0ABR6CTN3</accession>
<protein>
    <submittedName>
        <fullName evidence="2">Uncharacterized protein</fullName>
    </submittedName>
</protein>
<sequence length="100" mass="11232">MSDSVGLSLTIILEIIVFGLINFYTFKFSQQNIKKRVWAGIIFLLLTPLIYFGTLFFVLTFDESGWGAGILTVLFTGLYIMNGIIVLLLSSIRLFLAKSN</sequence>
<keyword evidence="3" id="KW-1185">Reference proteome</keyword>
<feature type="transmembrane region" description="Helical" evidence="1">
    <location>
        <begin position="37"/>
        <end position="59"/>
    </location>
</feature>
<keyword evidence="1" id="KW-1133">Transmembrane helix</keyword>
<feature type="transmembrane region" description="Helical" evidence="1">
    <location>
        <begin position="65"/>
        <end position="89"/>
    </location>
</feature>